<gene>
    <name evidence="2" type="ORF">DYB25_003743</name>
    <name evidence="3" type="ORF">DYB26_002577</name>
</gene>
<proteinExistence type="predicted"/>
<dbReference type="VEuPathDB" id="FungiDB:H257_18523"/>
<reference evidence="4 5" key="1">
    <citation type="submission" date="2018-08" db="EMBL/GenBank/DDBJ databases">
        <title>Aphanomyces genome sequencing and annotation.</title>
        <authorList>
            <person name="Minardi D."/>
            <person name="Oidtmann B."/>
            <person name="Van Der Giezen M."/>
            <person name="Studholme D.J."/>
        </authorList>
    </citation>
    <scope>NUCLEOTIDE SEQUENCE [LARGE SCALE GENOMIC DNA]</scope>
    <source>
        <strain evidence="3 5">FDL457</strain>
        <strain evidence="2 4">Yx</strain>
    </source>
</reference>
<evidence type="ECO:0000313" key="2">
    <source>
        <dbReference type="EMBL" id="RHY23692.1"/>
    </source>
</evidence>
<dbReference type="EMBL" id="QUTF01022762">
    <property type="protein sequence ID" value="RHY88735.1"/>
    <property type="molecule type" value="Genomic_DNA"/>
</dbReference>
<evidence type="ECO:0000313" key="4">
    <source>
        <dbReference type="Proteomes" id="UP000266239"/>
    </source>
</evidence>
<feature type="compositionally biased region" description="Low complexity" evidence="1">
    <location>
        <begin position="310"/>
        <end position="319"/>
    </location>
</feature>
<dbReference type="Proteomes" id="UP000286510">
    <property type="component" value="Unassembled WGS sequence"/>
</dbReference>
<dbReference type="Proteomes" id="UP000266239">
    <property type="component" value="Unassembled WGS sequence"/>
</dbReference>
<dbReference type="AlphaFoldDB" id="A0A397BX51"/>
<evidence type="ECO:0000313" key="3">
    <source>
        <dbReference type="EMBL" id="RHY88735.1"/>
    </source>
</evidence>
<protein>
    <submittedName>
        <fullName evidence="2">Uncharacterized protein</fullName>
    </submittedName>
</protein>
<name>A0A397BX51_APHAT</name>
<evidence type="ECO:0000256" key="1">
    <source>
        <dbReference type="SAM" id="MobiDB-lite"/>
    </source>
</evidence>
<dbReference type="EMBL" id="QUTA01003403">
    <property type="protein sequence ID" value="RHY23692.1"/>
    <property type="molecule type" value="Genomic_DNA"/>
</dbReference>
<organism evidence="2 4">
    <name type="scientific">Aphanomyces astaci</name>
    <name type="common">Crayfish plague agent</name>
    <dbReference type="NCBI Taxonomy" id="112090"/>
    <lineage>
        <taxon>Eukaryota</taxon>
        <taxon>Sar</taxon>
        <taxon>Stramenopiles</taxon>
        <taxon>Oomycota</taxon>
        <taxon>Saprolegniomycetes</taxon>
        <taxon>Saprolegniales</taxon>
        <taxon>Verrucalvaceae</taxon>
        <taxon>Aphanomyces</taxon>
    </lineage>
</organism>
<comment type="caution">
    <text evidence="2">The sequence shown here is derived from an EMBL/GenBank/DDBJ whole genome shotgun (WGS) entry which is preliminary data.</text>
</comment>
<sequence length="378" mass="43768">MQRQWEDEIVQYLDKCSVSQYATPYLTCCVCNCINFIDVPSIRGLQSRAKGGSSVFESLPPCCGCGRTRHLRTGATSFHAEIALETQAVEDFQKKRVPAAIDMQVRNAHPLVYAYATTTTTSTTSSSSSQQTHPVVETVFWYDSAEEFGVFCWDYREFVRRTGGRPPLWRVEANVREVTRRILNREYVLVTRLQARWRGITARSSIYELKKQVGWLRSLRHSPAIRIQRQLRTHQCRRRCKRLRRDVGRDVRMSDYATLHQQRQQAETKRYLQQTLMTKYRHHFQHTSAVKLLGGTVEPFQAFARPVPASPPARVLPSSHPSNKSDPRISTHAPSRFMRAKQKLDVAASRKQRRSHFPDKLRAQVYDTSEHERVEGLY</sequence>
<evidence type="ECO:0000313" key="5">
    <source>
        <dbReference type="Proteomes" id="UP000286510"/>
    </source>
</evidence>
<feature type="region of interest" description="Disordered" evidence="1">
    <location>
        <begin position="341"/>
        <end position="360"/>
    </location>
</feature>
<accession>A0A397BX51</accession>
<feature type="region of interest" description="Disordered" evidence="1">
    <location>
        <begin position="310"/>
        <end position="335"/>
    </location>
</feature>
<dbReference type="PROSITE" id="PS50096">
    <property type="entry name" value="IQ"/>
    <property type="match status" value="2"/>
</dbReference>